<dbReference type="SUPFAM" id="SSF82866">
    <property type="entry name" value="Multidrug efflux transporter AcrB transmembrane domain"/>
    <property type="match status" value="2"/>
</dbReference>
<dbReference type="PRINTS" id="PR00702">
    <property type="entry name" value="ACRIFLAVINRP"/>
</dbReference>
<feature type="transmembrane region" description="Helical" evidence="1">
    <location>
        <begin position="360"/>
        <end position="382"/>
    </location>
</feature>
<keyword evidence="1" id="KW-0812">Transmembrane</keyword>
<dbReference type="AlphaFoldDB" id="A0A9D5JTC8"/>
<keyword evidence="1" id="KW-0472">Membrane</keyword>
<dbReference type="GO" id="GO:0042910">
    <property type="term" value="F:xenobiotic transmembrane transporter activity"/>
    <property type="evidence" value="ECO:0007669"/>
    <property type="project" value="TreeGrafter"/>
</dbReference>
<keyword evidence="1" id="KW-1133">Transmembrane helix</keyword>
<gene>
    <name evidence="2" type="ORF">GF339_01680</name>
</gene>
<reference evidence="2" key="1">
    <citation type="submission" date="2019-11" db="EMBL/GenBank/DDBJ databases">
        <title>Microbial mats filling the niche in hypersaline microbial mats.</title>
        <authorList>
            <person name="Wong H.L."/>
            <person name="Macleod F.I."/>
            <person name="White R.A. III"/>
            <person name="Burns B.P."/>
        </authorList>
    </citation>
    <scope>NUCLEOTIDE SEQUENCE</scope>
    <source>
        <strain evidence="2">Rbin_158</strain>
    </source>
</reference>
<feature type="transmembrane region" description="Helical" evidence="1">
    <location>
        <begin position="521"/>
        <end position="541"/>
    </location>
</feature>
<feature type="transmembrane region" description="Helical" evidence="1">
    <location>
        <begin position="471"/>
        <end position="489"/>
    </location>
</feature>
<dbReference type="Gene3D" id="1.20.1640.10">
    <property type="entry name" value="Multidrug efflux transporter AcrB transmembrane domain"/>
    <property type="match status" value="2"/>
</dbReference>
<feature type="transmembrane region" description="Helical" evidence="1">
    <location>
        <begin position="864"/>
        <end position="883"/>
    </location>
</feature>
<evidence type="ECO:0000313" key="2">
    <source>
        <dbReference type="EMBL" id="MBD3323261.1"/>
    </source>
</evidence>
<sequence>MSMTRYAIEKDRVTFVALAVILVTGIWAFLTLPQAEDPGFTVPTAFVMTYFPGGSPTRIEQLVTDKLEKKIQQMPEIDYIESTSKTGVSLIYVTIQEKYKETRPIWDDLRRKIEDVEPELPDGVIGPIVNDEFGDVFGTIVTITGDGFAYSALKDIADEVRNELLLLEDTAKVRILGAQEERIFIEYHNARLAQFGLSPSQMQQLLESRNILIPGGHITNDSERLIIEPSGNFESLEDIRQTVIFLPQTQELLFLKDIAEVSRGYVDPPTSRLFSTGKAAVGLAISMRDGGNITTMGRHIKALIERVQQDYPIGIAFDYIAFQPDAVERKVDNFIMNLVQSVVIVILVMIFSLGLRTGMVVATLIPMAILMSLACMAGLHIGLDQVSIASLIIALGMLVDNAIVMSESIMVQMQEGKKAVQAAVDSARELRFDLLTSSLTTSAAFLPIFLAESIIGEYTSPLFKVVTLTLLSSWLLAVTMTPLLCVRFLKPRKASGNMRSYDTRFYNIYRTGLLAVLRHPFLILGAIAIAGFAAVHGFGLIQQDFMPPNDKAICTAEIRFPLGTPIERTQQMVAKLEAYLKQEFLVGADRSEGIRNWGTFVGKSAPRFVLPFRPEPVSPEYAMLLINATSRRILAETIIPQLERYCHQTFPDGLCDIALLQTGPPVDFPIVVRLSGRDHQKLFTLVDKVKQHLNTMPGVRNIHDDWGIRTKKILVKIDPTRARRAGVTNRDVAISLQTIFSGLPISQYREEDTVIPIVMRAEAAERDKISELEGHQMYSQATGNTVPLKQIADIEVVWELAKILRRQRLRTVAIKANVAPGVSAIRRSNAIEAWLQQISQDWEFGYHYEMGGDKEQSHKANRSIMVKVPLAGLLILMLLIIQFNSIRKPLIIGLTIPLGLIGVVTGLLITGASFTFMTLLGIISLSGIVMNNAIVLLDRIGIEQTEGGYDPRTALIEAAQRRLRPILLTTVTTIGGLIPLWIGGGPLWETMAIAIIFGLLFATILTLGVIPVLYALLFNLKFNTYAYSADSEQGMAQKEE</sequence>
<accession>A0A9D5JTC8</accession>
<dbReference type="SUPFAM" id="SSF82714">
    <property type="entry name" value="Multidrug efflux transporter AcrB TolC docking domain, DN and DC subdomains"/>
    <property type="match status" value="2"/>
</dbReference>
<evidence type="ECO:0000256" key="1">
    <source>
        <dbReference type="SAM" id="Phobius"/>
    </source>
</evidence>
<dbReference type="InterPro" id="IPR001036">
    <property type="entry name" value="Acrflvin-R"/>
</dbReference>
<dbReference type="InterPro" id="IPR027463">
    <property type="entry name" value="AcrB_DN_DC_subdom"/>
</dbReference>
<feature type="transmembrane region" description="Helical" evidence="1">
    <location>
        <begin position="334"/>
        <end position="353"/>
    </location>
</feature>
<dbReference type="Pfam" id="PF00873">
    <property type="entry name" value="ACR_tran"/>
    <property type="match status" value="1"/>
</dbReference>
<feature type="transmembrane region" description="Helical" evidence="1">
    <location>
        <begin position="916"/>
        <end position="937"/>
    </location>
</feature>
<dbReference type="Gene3D" id="3.30.2090.10">
    <property type="entry name" value="Multidrug efflux transporter AcrB TolC docking domain, DN and DC subdomains"/>
    <property type="match status" value="2"/>
</dbReference>
<dbReference type="Gene3D" id="3.30.70.1320">
    <property type="entry name" value="Multidrug efflux transporter AcrB pore domain like"/>
    <property type="match status" value="1"/>
</dbReference>
<comment type="caution">
    <text evidence="2">The sequence shown here is derived from an EMBL/GenBank/DDBJ whole genome shotgun (WGS) entry which is preliminary data.</text>
</comment>
<feature type="transmembrane region" description="Helical" evidence="1">
    <location>
        <begin position="890"/>
        <end position="910"/>
    </location>
</feature>
<protein>
    <submittedName>
        <fullName evidence="2">MMPL family transporter</fullName>
    </submittedName>
</protein>
<dbReference type="Proteomes" id="UP000649604">
    <property type="component" value="Unassembled WGS sequence"/>
</dbReference>
<dbReference type="Gene3D" id="3.30.70.1440">
    <property type="entry name" value="Multidrug efflux transporter AcrB pore domain"/>
    <property type="match status" value="1"/>
</dbReference>
<organism evidence="2 3">
    <name type="scientific">candidate division KSB3 bacterium</name>
    <dbReference type="NCBI Taxonomy" id="2044937"/>
    <lineage>
        <taxon>Bacteria</taxon>
        <taxon>candidate division KSB3</taxon>
    </lineage>
</organism>
<feature type="transmembrane region" description="Helical" evidence="1">
    <location>
        <begin position="388"/>
        <end position="411"/>
    </location>
</feature>
<feature type="transmembrane region" description="Helical" evidence="1">
    <location>
        <begin position="990"/>
        <end position="1017"/>
    </location>
</feature>
<feature type="transmembrane region" description="Helical" evidence="1">
    <location>
        <begin position="12"/>
        <end position="30"/>
    </location>
</feature>
<feature type="transmembrane region" description="Helical" evidence="1">
    <location>
        <begin position="966"/>
        <end position="984"/>
    </location>
</feature>
<dbReference type="PANTHER" id="PTHR32063:SF18">
    <property type="entry name" value="CATION EFFLUX SYSTEM PROTEIN"/>
    <property type="match status" value="1"/>
</dbReference>
<dbReference type="EMBL" id="WJJP01000047">
    <property type="protein sequence ID" value="MBD3323261.1"/>
    <property type="molecule type" value="Genomic_DNA"/>
</dbReference>
<feature type="transmembrane region" description="Helical" evidence="1">
    <location>
        <begin position="432"/>
        <end position="451"/>
    </location>
</feature>
<dbReference type="Gene3D" id="3.30.70.1430">
    <property type="entry name" value="Multidrug efflux transporter AcrB pore domain"/>
    <property type="match status" value="2"/>
</dbReference>
<proteinExistence type="predicted"/>
<name>A0A9D5JTC8_9BACT</name>
<evidence type="ECO:0000313" key="3">
    <source>
        <dbReference type="Proteomes" id="UP000649604"/>
    </source>
</evidence>
<dbReference type="SUPFAM" id="SSF82693">
    <property type="entry name" value="Multidrug efflux transporter AcrB pore domain, PN1, PN2, PC1 and PC2 subdomains"/>
    <property type="match status" value="2"/>
</dbReference>
<dbReference type="PANTHER" id="PTHR32063">
    <property type="match status" value="1"/>
</dbReference>
<dbReference type="GO" id="GO:0005886">
    <property type="term" value="C:plasma membrane"/>
    <property type="evidence" value="ECO:0007669"/>
    <property type="project" value="TreeGrafter"/>
</dbReference>